<keyword evidence="3" id="KW-1185">Reference proteome</keyword>
<dbReference type="EMBL" id="ML976677">
    <property type="protein sequence ID" value="KAF1973988.1"/>
    <property type="molecule type" value="Genomic_DNA"/>
</dbReference>
<dbReference type="OrthoDB" id="2115692at2759"/>
<dbReference type="Pfam" id="PF13508">
    <property type="entry name" value="Acetyltransf_7"/>
    <property type="match status" value="1"/>
</dbReference>
<dbReference type="CDD" id="cd04301">
    <property type="entry name" value="NAT_SF"/>
    <property type="match status" value="1"/>
</dbReference>
<evidence type="ECO:0000313" key="2">
    <source>
        <dbReference type="EMBL" id="KAF1973988.1"/>
    </source>
</evidence>
<dbReference type="GO" id="GO:0016747">
    <property type="term" value="F:acyltransferase activity, transferring groups other than amino-acyl groups"/>
    <property type="evidence" value="ECO:0007669"/>
    <property type="project" value="InterPro"/>
</dbReference>
<gene>
    <name evidence="2" type="ORF">BU23DRAFT_462763</name>
</gene>
<dbReference type="Gene3D" id="3.40.630.30">
    <property type="match status" value="1"/>
</dbReference>
<dbReference type="PANTHER" id="PTHR42791:SF14">
    <property type="entry name" value="N-ACETYLTRANSFERASE DOMAIN-CONTAINING PROTEIN"/>
    <property type="match status" value="1"/>
</dbReference>
<reference evidence="2" key="1">
    <citation type="journal article" date="2020" name="Stud. Mycol.">
        <title>101 Dothideomycetes genomes: a test case for predicting lifestyles and emergence of pathogens.</title>
        <authorList>
            <person name="Haridas S."/>
            <person name="Albert R."/>
            <person name="Binder M."/>
            <person name="Bloem J."/>
            <person name="Labutti K."/>
            <person name="Salamov A."/>
            <person name="Andreopoulos B."/>
            <person name="Baker S."/>
            <person name="Barry K."/>
            <person name="Bills G."/>
            <person name="Bluhm B."/>
            <person name="Cannon C."/>
            <person name="Castanera R."/>
            <person name="Culley D."/>
            <person name="Daum C."/>
            <person name="Ezra D."/>
            <person name="Gonzalez J."/>
            <person name="Henrissat B."/>
            <person name="Kuo A."/>
            <person name="Liang C."/>
            <person name="Lipzen A."/>
            <person name="Lutzoni F."/>
            <person name="Magnuson J."/>
            <person name="Mondo S."/>
            <person name="Nolan M."/>
            <person name="Ohm R."/>
            <person name="Pangilinan J."/>
            <person name="Park H.-J."/>
            <person name="Ramirez L."/>
            <person name="Alfaro M."/>
            <person name="Sun H."/>
            <person name="Tritt A."/>
            <person name="Yoshinaga Y."/>
            <person name="Zwiers L.-H."/>
            <person name="Turgeon B."/>
            <person name="Goodwin S."/>
            <person name="Spatafora J."/>
            <person name="Crous P."/>
            <person name="Grigoriev I."/>
        </authorList>
    </citation>
    <scope>NUCLEOTIDE SEQUENCE</scope>
    <source>
        <strain evidence="2">CBS 107.79</strain>
    </source>
</reference>
<accession>A0A6A5VB05</accession>
<dbReference type="Proteomes" id="UP000800036">
    <property type="component" value="Unassembled WGS sequence"/>
</dbReference>
<sequence length="203" mass="23191">MLEVRPCLENDFADFVRIQYRAFNTGMTNLIKPPATAESTAKTVEKHIKSAMTEPDIVYLKLIDTDDNDKMIAGAKWRVNEKERTEEQIQSMLPVPDEEDSPAARDFKDYLHRVRKEFMDVKPFYFLQMLITDPDHQRRGAGRMLVNWGCSRADKAGLPSFLEASDAGKPLYRSCGFSPVHTETFDLSKYDPSKVGLETNTCM</sequence>
<dbReference type="PANTHER" id="PTHR42791">
    <property type="entry name" value="GNAT FAMILY ACETYLTRANSFERASE"/>
    <property type="match status" value="1"/>
</dbReference>
<dbReference type="InterPro" id="IPR016181">
    <property type="entry name" value="Acyl_CoA_acyltransferase"/>
</dbReference>
<name>A0A6A5VB05_9PLEO</name>
<proteinExistence type="predicted"/>
<dbReference type="InterPro" id="IPR052523">
    <property type="entry name" value="Trichothecene_AcTrans"/>
</dbReference>
<dbReference type="PROSITE" id="PS51186">
    <property type="entry name" value="GNAT"/>
    <property type="match status" value="1"/>
</dbReference>
<feature type="domain" description="N-acetyltransferase" evidence="1">
    <location>
        <begin position="55"/>
        <end position="203"/>
    </location>
</feature>
<protein>
    <recommendedName>
        <fullName evidence="1">N-acetyltransferase domain-containing protein</fullName>
    </recommendedName>
</protein>
<dbReference type="AlphaFoldDB" id="A0A6A5VB05"/>
<organism evidence="2 3">
    <name type="scientific">Bimuria novae-zelandiae CBS 107.79</name>
    <dbReference type="NCBI Taxonomy" id="1447943"/>
    <lineage>
        <taxon>Eukaryota</taxon>
        <taxon>Fungi</taxon>
        <taxon>Dikarya</taxon>
        <taxon>Ascomycota</taxon>
        <taxon>Pezizomycotina</taxon>
        <taxon>Dothideomycetes</taxon>
        <taxon>Pleosporomycetidae</taxon>
        <taxon>Pleosporales</taxon>
        <taxon>Massarineae</taxon>
        <taxon>Didymosphaeriaceae</taxon>
        <taxon>Bimuria</taxon>
    </lineage>
</organism>
<dbReference type="InterPro" id="IPR000182">
    <property type="entry name" value="GNAT_dom"/>
</dbReference>
<evidence type="ECO:0000259" key="1">
    <source>
        <dbReference type="PROSITE" id="PS51186"/>
    </source>
</evidence>
<evidence type="ECO:0000313" key="3">
    <source>
        <dbReference type="Proteomes" id="UP000800036"/>
    </source>
</evidence>
<dbReference type="SUPFAM" id="SSF55729">
    <property type="entry name" value="Acyl-CoA N-acyltransferases (Nat)"/>
    <property type="match status" value="1"/>
</dbReference>